<reference evidence="2 3" key="1">
    <citation type="submission" date="2011-11" db="EMBL/GenBank/DDBJ databases">
        <title>The Noncontiguous Finished genome of Desulfosporosinus youngiae DSM 17734.</title>
        <authorList>
            <consortium name="US DOE Joint Genome Institute (JGI-PGF)"/>
            <person name="Lucas S."/>
            <person name="Han J."/>
            <person name="Lapidus A."/>
            <person name="Cheng J.-F."/>
            <person name="Goodwin L."/>
            <person name="Pitluck S."/>
            <person name="Peters L."/>
            <person name="Ovchinnikova G."/>
            <person name="Lu M."/>
            <person name="Land M.L."/>
            <person name="Hauser L."/>
            <person name="Pester M."/>
            <person name="Spring S."/>
            <person name="Ollivier B."/>
            <person name="Rattei T."/>
            <person name="Klenk H.-P."/>
            <person name="Wagner M."/>
            <person name="Loy A."/>
            <person name="Woyke T.J."/>
        </authorList>
    </citation>
    <scope>NUCLEOTIDE SEQUENCE [LARGE SCALE GENOMIC DNA]</scope>
    <source>
        <strain evidence="2 3">DSM 17734</strain>
    </source>
</reference>
<dbReference type="Proteomes" id="UP000005104">
    <property type="component" value="Chromosome"/>
</dbReference>
<evidence type="ECO:0000313" key="2">
    <source>
        <dbReference type="EMBL" id="EHQ92191.1"/>
    </source>
</evidence>
<dbReference type="AlphaFoldDB" id="H5Y0D5"/>
<organism evidence="2 3">
    <name type="scientific">Desulfosporosinus youngiae DSM 17734</name>
    <dbReference type="NCBI Taxonomy" id="768710"/>
    <lineage>
        <taxon>Bacteria</taxon>
        <taxon>Bacillati</taxon>
        <taxon>Bacillota</taxon>
        <taxon>Clostridia</taxon>
        <taxon>Eubacteriales</taxon>
        <taxon>Desulfitobacteriaceae</taxon>
        <taxon>Desulfosporosinus</taxon>
    </lineage>
</organism>
<dbReference type="GO" id="GO:0004803">
    <property type="term" value="F:transposase activity"/>
    <property type="evidence" value="ECO:0007669"/>
    <property type="project" value="InterPro"/>
</dbReference>
<dbReference type="GO" id="GO:0006313">
    <property type="term" value="P:DNA transposition"/>
    <property type="evidence" value="ECO:0007669"/>
    <property type="project" value="InterPro"/>
</dbReference>
<dbReference type="RefSeq" id="WP_007787467.1">
    <property type="nucleotide sequence ID" value="NZ_CM001441.1"/>
</dbReference>
<dbReference type="OrthoDB" id="9767746at2"/>
<evidence type="ECO:0000259" key="1">
    <source>
        <dbReference type="Pfam" id="PF01609"/>
    </source>
</evidence>
<protein>
    <recommendedName>
        <fullName evidence="1">Transposase IS4-like domain-containing protein</fullName>
    </recommendedName>
</protein>
<dbReference type="InterPro" id="IPR002559">
    <property type="entry name" value="Transposase_11"/>
</dbReference>
<name>H5Y0D5_9FIRM</name>
<gene>
    <name evidence="2" type="ORF">DesyoDRAFT_5263</name>
</gene>
<evidence type="ECO:0000313" key="3">
    <source>
        <dbReference type="Proteomes" id="UP000005104"/>
    </source>
</evidence>
<accession>H5Y0D5</accession>
<feature type="domain" description="Transposase IS4-like" evidence="1">
    <location>
        <begin position="246"/>
        <end position="541"/>
    </location>
</feature>
<dbReference type="InterPro" id="IPR012337">
    <property type="entry name" value="RNaseH-like_sf"/>
</dbReference>
<dbReference type="GO" id="GO:0003677">
    <property type="term" value="F:DNA binding"/>
    <property type="evidence" value="ECO:0007669"/>
    <property type="project" value="InterPro"/>
</dbReference>
<dbReference type="STRING" id="768710.DesyoDRAFT_5263"/>
<dbReference type="EMBL" id="CM001441">
    <property type="protein sequence ID" value="EHQ92191.1"/>
    <property type="molecule type" value="Genomic_DNA"/>
</dbReference>
<keyword evidence="3" id="KW-1185">Reference proteome</keyword>
<dbReference type="HOGENOM" id="CLU_022426_4_0_9"/>
<dbReference type="Pfam" id="PF01609">
    <property type="entry name" value="DDE_Tnp_1"/>
    <property type="match status" value="1"/>
</dbReference>
<dbReference type="SUPFAM" id="SSF53098">
    <property type="entry name" value="Ribonuclease H-like"/>
    <property type="match status" value="1"/>
</dbReference>
<sequence length="633" mass="73939">MKLYYDKRSKDPIYYVQQGFRNGKKTTTKNVAKIGKHSDLLKITSDPLTYAKEQIQKYNDERKNNKVSMEVVIDFDETIKSSNDLVSSSNQVNIGYFILQKIYHDLKLNTFFKHVTSDSKMTFDPNLVNRFLTYARILEPDSKLGTYDHLHRYYERPAFDYVHILRTMDILEQHYDDYIAHLFKHSHDIVPRDTSVCYFDCSNYYFEIEGDDDDYIDEVTGEILKGLRKYGPSKEHRPNPIVEMGLFMDSRGIPISMCINSGSDNEQTCAIPLETKMAQMLDGKKFIYCADAGLGSMNIRKFNSMGGRSFIVTQSIKELSDTLKKAVFNDYDYRLLSNDQPVTLEEMKTFDKKDERNLERYNNRAYKMVEADKAIDLGFYDEKVLKNGKIKKVKSKAIVKQKLIITFSRKMMEYQRYIRNKQIARAKKILTSNDPESIKKGPHDVTRFIKRTSRSTSGDNVTDFYSIDQSVIEEEEKYDGYYAIATNLDDDAKTIIDISFKRYKIEDCFRIMKTNLSARPVHHRNRERIIAHFMICYTALLIYRLLEAKLDDYGTHFTTDNIIETLKNMEVVNVQDMYYQSTYNGSQACTALNAVFALALDKKFYQPKELNKKLKNFTIGISIQHFTNTKKRL</sequence>
<proteinExistence type="predicted"/>
<dbReference type="NCBIfam" id="NF033559">
    <property type="entry name" value="transpos_IS1634"/>
    <property type="match status" value="1"/>
</dbReference>
<dbReference type="eggNOG" id="COG5421">
    <property type="taxonomic scope" value="Bacteria"/>
</dbReference>
<dbReference type="InterPro" id="IPR047654">
    <property type="entry name" value="IS1634_transpos"/>
</dbReference>